<evidence type="ECO:0000313" key="1">
    <source>
        <dbReference type="EMBL" id="OWM84457.1"/>
    </source>
</evidence>
<evidence type="ECO:0000313" key="2">
    <source>
        <dbReference type="Proteomes" id="UP000197138"/>
    </source>
</evidence>
<dbReference type="EMBL" id="MTKT01001357">
    <property type="protein sequence ID" value="OWM84457.1"/>
    <property type="molecule type" value="Genomic_DNA"/>
</dbReference>
<gene>
    <name evidence="1" type="ORF">CDL15_Pgr000897</name>
</gene>
<dbReference type="Proteomes" id="UP000197138">
    <property type="component" value="Unassembled WGS sequence"/>
</dbReference>
<protein>
    <submittedName>
        <fullName evidence="1">Uncharacterized protein</fullName>
    </submittedName>
</protein>
<proteinExistence type="predicted"/>
<accession>A0A218XHP0</accession>
<reference evidence="2" key="1">
    <citation type="journal article" date="2017" name="Plant J.">
        <title>The pomegranate (Punica granatum L.) genome and the genomics of punicalagin biosynthesis.</title>
        <authorList>
            <person name="Qin G."/>
            <person name="Xu C."/>
            <person name="Ming R."/>
            <person name="Tang H."/>
            <person name="Guyot R."/>
            <person name="Kramer E.M."/>
            <person name="Hu Y."/>
            <person name="Yi X."/>
            <person name="Qi Y."/>
            <person name="Xu X."/>
            <person name="Gao Z."/>
            <person name="Pan H."/>
            <person name="Jian J."/>
            <person name="Tian Y."/>
            <person name="Yue Z."/>
            <person name="Xu Y."/>
        </authorList>
    </citation>
    <scope>NUCLEOTIDE SEQUENCE [LARGE SCALE GENOMIC DNA]</scope>
    <source>
        <strain evidence="2">cv. Dabenzi</strain>
    </source>
</reference>
<organism evidence="1 2">
    <name type="scientific">Punica granatum</name>
    <name type="common">Pomegranate</name>
    <dbReference type="NCBI Taxonomy" id="22663"/>
    <lineage>
        <taxon>Eukaryota</taxon>
        <taxon>Viridiplantae</taxon>
        <taxon>Streptophyta</taxon>
        <taxon>Embryophyta</taxon>
        <taxon>Tracheophyta</taxon>
        <taxon>Spermatophyta</taxon>
        <taxon>Magnoliopsida</taxon>
        <taxon>eudicotyledons</taxon>
        <taxon>Gunneridae</taxon>
        <taxon>Pentapetalae</taxon>
        <taxon>rosids</taxon>
        <taxon>malvids</taxon>
        <taxon>Myrtales</taxon>
        <taxon>Lythraceae</taxon>
        <taxon>Punica</taxon>
    </lineage>
</organism>
<name>A0A218XHP0_PUNGR</name>
<comment type="caution">
    <text evidence="1">The sequence shown here is derived from an EMBL/GenBank/DDBJ whole genome shotgun (WGS) entry which is preliminary data.</text>
</comment>
<sequence>MNWEIGDRSRTPTDLLSIGAEQWCQRREAETSRSTVRGLRARGSRGRVEVAVEGSRVAARGFVFVWSAGLSRGLRLVKMKDEGGRVKVETGWKLKPTASEILKLGLT</sequence>
<dbReference type="AlphaFoldDB" id="A0A218XHP0"/>